<evidence type="ECO:0000313" key="3">
    <source>
        <dbReference type="EMBL" id="MDY7224904.1"/>
    </source>
</evidence>
<sequence>MLLSSAFRVSLFVLVALGGGLAPDSAQAQPIQVVLTGDPIAPLPNQQGTGLCSASSSSQNPAADFPQNAAAYNAGINAFMETQAGSRLTSVLRTPLDLSNNNSSGMQASYGDFTNAVPGCGVGGCGFAYNGTTTSFATRLRGLLAVPNDWVSQPVHLGFYTDDSVSLTLFDRNQTAYAVITRPPQIGFSAWRTTNSVVFNQPGLYGIEVLYTENYEHAALEMSFLKGAFTDFERPAQQAPVINLRDQGFVLFAPELFYQTERGHPSSIDLTQCTQCERQFVNAPGSSGCAPGTHCNSAALCSPCNTELYCGAACTPCQAATPFCVNQNGEFACAQCRQDSDCPPPDACHTVACSPMGTCTFPSVADGTACPGGTCQDGSCVAVDAGTPDAGSSPDGGAGADAGSSGPDAGGSDEDGGTTPGNPDGSVSGPDGGPSEGTPDSGTSADAGTRPGGGDETAEGGCGCGSGMSALAPLALLGLPLVLRRLRRRQGAR</sequence>
<dbReference type="NCBIfam" id="TIGR04566">
    <property type="entry name" value="myxo_TraA_Nterm"/>
    <property type="match status" value="1"/>
</dbReference>
<comment type="caution">
    <text evidence="3">The sequence shown here is derived from an EMBL/GenBank/DDBJ whole genome shotgun (WGS) entry which is preliminary data.</text>
</comment>
<feature type="chain" id="PRO_5047376755" evidence="2">
    <location>
        <begin position="29"/>
        <end position="493"/>
    </location>
</feature>
<evidence type="ECO:0000313" key="4">
    <source>
        <dbReference type="Proteomes" id="UP001291309"/>
    </source>
</evidence>
<proteinExistence type="predicted"/>
<accession>A0ABU5GVL1</accession>
<organism evidence="3 4">
    <name type="scientific">Hyalangium rubrum</name>
    <dbReference type="NCBI Taxonomy" id="3103134"/>
    <lineage>
        <taxon>Bacteria</taxon>
        <taxon>Pseudomonadati</taxon>
        <taxon>Myxococcota</taxon>
        <taxon>Myxococcia</taxon>
        <taxon>Myxococcales</taxon>
        <taxon>Cystobacterineae</taxon>
        <taxon>Archangiaceae</taxon>
        <taxon>Hyalangium</taxon>
    </lineage>
</organism>
<dbReference type="EMBL" id="JAXIVS010000001">
    <property type="protein sequence ID" value="MDY7224904.1"/>
    <property type="molecule type" value="Genomic_DNA"/>
</dbReference>
<dbReference type="RefSeq" id="WP_321543630.1">
    <property type="nucleotide sequence ID" value="NZ_JAXIVS010000001.1"/>
</dbReference>
<reference evidence="3 4" key="1">
    <citation type="submission" date="2023-12" db="EMBL/GenBank/DDBJ databases">
        <title>the genome sequence of Hyalangium sp. s54d21.</title>
        <authorList>
            <person name="Zhang X."/>
        </authorList>
    </citation>
    <scope>NUCLEOTIDE SEQUENCE [LARGE SCALE GENOMIC DNA]</scope>
    <source>
        <strain evidence="4">s54d21</strain>
    </source>
</reference>
<feature type="signal peptide" evidence="2">
    <location>
        <begin position="1"/>
        <end position="28"/>
    </location>
</feature>
<evidence type="ECO:0000256" key="1">
    <source>
        <dbReference type="SAM" id="MobiDB-lite"/>
    </source>
</evidence>
<gene>
    <name evidence="3" type="primary">traA</name>
    <name evidence="3" type="ORF">SYV04_00860</name>
</gene>
<name>A0ABU5GVL1_9BACT</name>
<protein>
    <submittedName>
        <fullName evidence="3">Outer membrane exchange protein TraA family protein</fullName>
    </submittedName>
</protein>
<evidence type="ECO:0000256" key="2">
    <source>
        <dbReference type="SAM" id="SignalP"/>
    </source>
</evidence>
<dbReference type="InterPro" id="IPR030819">
    <property type="entry name" value="Myxo_TraA_N"/>
</dbReference>
<feature type="region of interest" description="Disordered" evidence="1">
    <location>
        <begin position="386"/>
        <end position="464"/>
    </location>
</feature>
<feature type="compositionally biased region" description="Gly residues" evidence="1">
    <location>
        <begin position="450"/>
        <end position="464"/>
    </location>
</feature>
<keyword evidence="2" id="KW-0732">Signal</keyword>
<dbReference type="Proteomes" id="UP001291309">
    <property type="component" value="Unassembled WGS sequence"/>
</dbReference>
<keyword evidence="4" id="KW-1185">Reference proteome</keyword>
<feature type="compositionally biased region" description="Low complexity" evidence="1">
    <location>
        <begin position="420"/>
        <end position="429"/>
    </location>
</feature>